<dbReference type="STRING" id="1353009.A0A1Y2IIN4"/>
<feature type="region of interest" description="Disordered" evidence="1">
    <location>
        <begin position="197"/>
        <end position="217"/>
    </location>
</feature>
<dbReference type="OrthoDB" id="2739946at2759"/>
<evidence type="ECO:0000256" key="1">
    <source>
        <dbReference type="SAM" id="MobiDB-lite"/>
    </source>
</evidence>
<gene>
    <name evidence="2" type="ORF">PYCCODRAFT_1436812</name>
</gene>
<evidence type="ECO:0000313" key="3">
    <source>
        <dbReference type="Proteomes" id="UP000193067"/>
    </source>
</evidence>
<dbReference type="EMBL" id="KZ084114">
    <property type="protein sequence ID" value="OSD01030.1"/>
    <property type="molecule type" value="Genomic_DNA"/>
</dbReference>
<organism evidence="2 3">
    <name type="scientific">Trametes coccinea (strain BRFM310)</name>
    <name type="common">Pycnoporus coccineus</name>
    <dbReference type="NCBI Taxonomy" id="1353009"/>
    <lineage>
        <taxon>Eukaryota</taxon>
        <taxon>Fungi</taxon>
        <taxon>Dikarya</taxon>
        <taxon>Basidiomycota</taxon>
        <taxon>Agaricomycotina</taxon>
        <taxon>Agaricomycetes</taxon>
        <taxon>Polyporales</taxon>
        <taxon>Polyporaceae</taxon>
        <taxon>Trametes</taxon>
    </lineage>
</organism>
<sequence length="217" mass="25352">MPSRSKKQSTTIVVRPISHGSRQATKTVLGTLDELNRHAPLEEIAPDLLVTPKPWKQYPRIDVWEPDVRRRSRRNAGRDDGQSWRSDSYLCGRAFDSSRDDQDALDDTIDHEEEEWIGDWREDVRQNYAVHSYTSPRREVPIMDIAKPMKPRGVAKDFEMLDTVRRVIALDEDQRAEWMDDQEEDLALQEWESLEWESASGHEHKASYAAKLRQRPD</sequence>
<proteinExistence type="predicted"/>
<reference evidence="2 3" key="1">
    <citation type="journal article" date="2015" name="Biotechnol. Biofuels">
        <title>Enhanced degradation of softwood versus hardwood by the white-rot fungus Pycnoporus coccineus.</title>
        <authorList>
            <person name="Couturier M."/>
            <person name="Navarro D."/>
            <person name="Chevret D."/>
            <person name="Henrissat B."/>
            <person name="Piumi F."/>
            <person name="Ruiz-Duenas F.J."/>
            <person name="Martinez A.T."/>
            <person name="Grigoriev I.V."/>
            <person name="Riley R."/>
            <person name="Lipzen A."/>
            <person name="Berrin J.G."/>
            <person name="Master E.R."/>
            <person name="Rosso M.N."/>
        </authorList>
    </citation>
    <scope>NUCLEOTIDE SEQUENCE [LARGE SCALE GENOMIC DNA]</scope>
    <source>
        <strain evidence="2 3">BRFM310</strain>
    </source>
</reference>
<keyword evidence="3" id="KW-1185">Reference proteome</keyword>
<dbReference type="AlphaFoldDB" id="A0A1Y2IIN4"/>
<evidence type="ECO:0000313" key="2">
    <source>
        <dbReference type="EMBL" id="OSD01030.1"/>
    </source>
</evidence>
<protein>
    <submittedName>
        <fullName evidence="2">Uncharacterized protein</fullName>
    </submittedName>
</protein>
<accession>A0A1Y2IIN4</accession>
<dbReference type="Proteomes" id="UP000193067">
    <property type="component" value="Unassembled WGS sequence"/>
</dbReference>
<name>A0A1Y2IIN4_TRAC3</name>